<evidence type="ECO:0000256" key="4">
    <source>
        <dbReference type="ARBA" id="ARBA00022741"/>
    </source>
</evidence>
<dbReference type="Gene3D" id="3.40.50.300">
    <property type="entry name" value="P-loop containing nucleotide triphosphate hydrolases"/>
    <property type="match status" value="1"/>
</dbReference>
<feature type="domain" description="Disease resistance R13L4/SHOC-2-like LRR" evidence="9">
    <location>
        <begin position="564"/>
        <end position="867"/>
    </location>
</feature>
<evidence type="ECO:0000259" key="8">
    <source>
        <dbReference type="Pfam" id="PF23559"/>
    </source>
</evidence>
<keyword evidence="11" id="KW-1185">Reference proteome</keyword>
<dbReference type="InterPro" id="IPR002182">
    <property type="entry name" value="NB-ARC"/>
</dbReference>
<dbReference type="Gene3D" id="3.80.10.10">
    <property type="entry name" value="Ribonuclease Inhibitor"/>
    <property type="match status" value="1"/>
</dbReference>
<evidence type="ECO:0000259" key="9">
    <source>
        <dbReference type="Pfam" id="PF23598"/>
    </source>
</evidence>
<dbReference type="GO" id="GO:0098542">
    <property type="term" value="P:defense response to other organism"/>
    <property type="evidence" value="ECO:0007669"/>
    <property type="project" value="TreeGrafter"/>
</dbReference>
<dbReference type="PANTHER" id="PTHR23155:SF1052">
    <property type="entry name" value="DISEASE RESISTANCE PROTEIN RPM1"/>
    <property type="match status" value="1"/>
</dbReference>
<feature type="domain" description="Disease resistance N-terminal" evidence="7">
    <location>
        <begin position="5"/>
        <end position="87"/>
    </location>
</feature>
<evidence type="ECO:0000313" key="10">
    <source>
        <dbReference type="EMBL" id="KAK3012391.1"/>
    </source>
</evidence>
<protein>
    <recommendedName>
        <fullName evidence="12">AAA+ ATPase domain-containing protein</fullName>
    </recommendedName>
</protein>
<evidence type="ECO:0000256" key="1">
    <source>
        <dbReference type="ARBA" id="ARBA00008894"/>
    </source>
</evidence>
<reference evidence="10" key="1">
    <citation type="submission" date="2022-12" db="EMBL/GenBank/DDBJ databases">
        <title>Draft genome assemblies for two species of Escallonia (Escalloniales).</title>
        <authorList>
            <person name="Chanderbali A."/>
            <person name="Dervinis C."/>
            <person name="Anghel I."/>
            <person name="Soltis D."/>
            <person name="Soltis P."/>
            <person name="Zapata F."/>
        </authorList>
    </citation>
    <scope>NUCLEOTIDE SEQUENCE</scope>
    <source>
        <strain evidence="10">UCBG64.0493</strain>
        <tissue evidence="10">Leaf</tissue>
    </source>
</reference>
<feature type="domain" description="Disease resistance protein winged helix" evidence="8">
    <location>
        <begin position="430"/>
        <end position="502"/>
    </location>
</feature>
<name>A0AA89AUM0_9ASTE</name>
<evidence type="ECO:0008006" key="12">
    <source>
        <dbReference type="Google" id="ProtNLM"/>
    </source>
</evidence>
<dbReference type="Pfam" id="PF18052">
    <property type="entry name" value="Rx_N"/>
    <property type="match status" value="1"/>
</dbReference>
<dbReference type="Pfam" id="PF00931">
    <property type="entry name" value="NB-ARC"/>
    <property type="match status" value="1"/>
</dbReference>
<gene>
    <name evidence="10" type="ORF">RJ639_010556</name>
</gene>
<comment type="similarity">
    <text evidence="1">Belongs to the disease resistance NB-LRR family.</text>
</comment>
<dbReference type="Pfam" id="PF23559">
    <property type="entry name" value="WHD_DRP"/>
    <property type="match status" value="1"/>
</dbReference>
<evidence type="ECO:0000259" key="6">
    <source>
        <dbReference type="Pfam" id="PF00931"/>
    </source>
</evidence>
<keyword evidence="2" id="KW-0433">Leucine-rich repeat</keyword>
<dbReference type="SUPFAM" id="SSF52540">
    <property type="entry name" value="P-loop containing nucleoside triphosphate hydrolases"/>
    <property type="match status" value="1"/>
</dbReference>
<dbReference type="PRINTS" id="PR00364">
    <property type="entry name" value="DISEASERSIST"/>
</dbReference>
<dbReference type="InterPro" id="IPR058922">
    <property type="entry name" value="WHD_DRP"/>
</dbReference>
<dbReference type="SUPFAM" id="SSF52058">
    <property type="entry name" value="L domain-like"/>
    <property type="match status" value="1"/>
</dbReference>
<dbReference type="Proteomes" id="UP001188597">
    <property type="component" value="Unassembled WGS sequence"/>
</dbReference>
<dbReference type="Gene3D" id="1.10.8.430">
    <property type="entry name" value="Helical domain of apoptotic protease-activating factors"/>
    <property type="match status" value="1"/>
</dbReference>
<dbReference type="EMBL" id="JAVXUP010001381">
    <property type="protein sequence ID" value="KAK3012391.1"/>
    <property type="molecule type" value="Genomic_DNA"/>
</dbReference>
<dbReference type="PANTHER" id="PTHR23155">
    <property type="entry name" value="DISEASE RESISTANCE PROTEIN RP"/>
    <property type="match status" value="1"/>
</dbReference>
<evidence type="ECO:0000313" key="11">
    <source>
        <dbReference type="Proteomes" id="UP001188597"/>
    </source>
</evidence>
<keyword evidence="3" id="KW-0677">Repeat</keyword>
<dbReference type="InterPro" id="IPR027417">
    <property type="entry name" value="P-loop_NTPase"/>
</dbReference>
<comment type="caution">
    <text evidence="10">The sequence shown here is derived from an EMBL/GenBank/DDBJ whole genome shotgun (WGS) entry which is preliminary data.</text>
</comment>
<proteinExistence type="inferred from homology"/>
<evidence type="ECO:0000256" key="2">
    <source>
        <dbReference type="ARBA" id="ARBA00022614"/>
    </source>
</evidence>
<dbReference type="InterPro" id="IPR044974">
    <property type="entry name" value="Disease_R_plants"/>
</dbReference>
<evidence type="ECO:0000256" key="5">
    <source>
        <dbReference type="ARBA" id="ARBA00022821"/>
    </source>
</evidence>
<accession>A0AA89AUM0</accession>
<dbReference type="InterPro" id="IPR055414">
    <property type="entry name" value="LRR_R13L4/SHOC2-like"/>
</dbReference>
<dbReference type="Pfam" id="PF23598">
    <property type="entry name" value="LRR_14"/>
    <property type="match status" value="1"/>
</dbReference>
<dbReference type="Gene3D" id="1.20.5.4130">
    <property type="match status" value="1"/>
</dbReference>
<organism evidence="10 11">
    <name type="scientific">Escallonia herrerae</name>
    <dbReference type="NCBI Taxonomy" id="1293975"/>
    <lineage>
        <taxon>Eukaryota</taxon>
        <taxon>Viridiplantae</taxon>
        <taxon>Streptophyta</taxon>
        <taxon>Embryophyta</taxon>
        <taxon>Tracheophyta</taxon>
        <taxon>Spermatophyta</taxon>
        <taxon>Magnoliopsida</taxon>
        <taxon>eudicotyledons</taxon>
        <taxon>Gunneridae</taxon>
        <taxon>Pentapetalae</taxon>
        <taxon>asterids</taxon>
        <taxon>campanulids</taxon>
        <taxon>Escalloniales</taxon>
        <taxon>Escalloniaceae</taxon>
        <taxon>Escallonia</taxon>
    </lineage>
</organism>
<feature type="domain" description="NB-ARC" evidence="6">
    <location>
        <begin position="171"/>
        <end position="336"/>
    </location>
</feature>
<dbReference type="GO" id="GO:0043531">
    <property type="term" value="F:ADP binding"/>
    <property type="evidence" value="ECO:0007669"/>
    <property type="project" value="InterPro"/>
</dbReference>
<dbReference type="InterPro" id="IPR036388">
    <property type="entry name" value="WH-like_DNA-bd_sf"/>
</dbReference>
<dbReference type="Gene3D" id="1.10.10.10">
    <property type="entry name" value="Winged helix-like DNA-binding domain superfamily/Winged helix DNA-binding domain"/>
    <property type="match status" value="1"/>
</dbReference>
<keyword evidence="5" id="KW-0611">Plant defense</keyword>
<keyword evidence="4" id="KW-0547">Nucleotide-binding</keyword>
<evidence type="ECO:0000259" key="7">
    <source>
        <dbReference type="Pfam" id="PF18052"/>
    </source>
</evidence>
<dbReference type="InterPro" id="IPR041118">
    <property type="entry name" value="Rx_N"/>
</dbReference>
<evidence type="ECO:0000256" key="3">
    <source>
        <dbReference type="ARBA" id="ARBA00022737"/>
    </source>
</evidence>
<dbReference type="AlphaFoldDB" id="A0AA89AUM0"/>
<dbReference type="InterPro" id="IPR032675">
    <property type="entry name" value="LRR_dom_sf"/>
</dbReference>
<dbReference type="InterPro" id="IPR042197">
    <property type="entry name" value="Apaf_helical"/>
</dbReference>
<sequence length="893" mass="101750">MADIAVEYLLRKLEDWIFKETNKLRAAQVSKIKAEFEEIRPFLKYADWKRVITEDEKFEKWVLGVKDIACEVENVIDDDCYNRKETREFSVSSLVALMGESFNYFFYGKAEVNPHPSIAFLQKRVTEKLKEVEVRKHISWFNSLNEGDDKHNWHLPSFTPKIRLTQMVGREREVKMLKDWLLQDYVSTPCLIALTGSSGIGKTAVAETVYESVKMYFGCASQVLVCGRPNMDILKDMYMGFLQTPCSMIDEKDEKAMANRICRYLTGKNFLLVVDDLDSSDAWEDVKLALPMTGRGRILVTTRNSEFFALPCKHVLHLDSLVPKDALALLHRSVCQQVYNLGEVLWPPSVEPVVEKILQISDSHPLVIAVLGGMLSTANFKEPREWDKVLSMLKETGECWPHFDMIEKVLLVSYFSLPPRLKCCFLYCGVFPSHYEIPFKRMIRILVAEGFIASQMLGMTEEEMAEKLLNELIQRNLIGVINLGIDGEIISCRTIRLIQDFIIKMVRNDYFGVMSRSNQHIMPSNATRILAVHGVVPNTMSSFNTLNIRSLLLFGEGGFWDPSILLNSLSNIKFLRVLELHYSPIDALPDSVGDLVLLRYLSLRGTRICNLPSSIITLHELQTLDIRDTHVRAMPGGFDGLKMLRHLLLSDSYSNRVVKLDGDIMFYKDLQTLAGIKLTQQVALGLKFLPQLLKLSVGEVEGRNSSHLSKSIDQMKNLSSLTIKCAWRKEIQIQTSSPPENLEKLRVGGWIKDLLGWVCTLKSLKYLYLQDCMLTNDPISGLQHLPNLIVVSLCKSYKGNHMICDDPAGFPKLKKLSLLYLQELEEWTKIKDGSMRNLETIIIAKSPKLKLLPYGLENLTNLRTLRIEDMPAEFVREARDTPLPAGAHLSVIR</sequence>